<accession>A0A368F8U7</accession>
<dbReference type="EMBL" id="JOJR01002479">
    <property type="protein sequence ID" value="RCN28584.1"/>
    <property type="molecule type" value="Genomic_DNA"/>
</dbReference>
<evidence type="ECO:0000313" key="2">
    <source>
        <dbReference type="Proteomes" id="UP000252519"/>
    </source>
</evidence>
<dbReference type="OrthoDB" id="5874787at2759"/>
<dbReference type="Proteomes" id="UP000252519">
    <property type="component" value="Unassembled WGS sequence"/>
</dbReference>
<evidence type="ECO:0000313" key="1">
    <source>
        <dbReference type="EMBL" id="RCN28584.1"/>
    </source>
</evidence>
<keyword evidence="2" id="KW-1185">Reference proteome</keyword>
<reference evidence="1 2" key="1">
    <citation type="submission" date="2014-10" db="EMBL/GenBank/DDBJ databases">
        <title>Draft genome of the hookworm Ancylostoma caninum.</title>
        <authorList>
            <person name="Mitreva M."/>
        </authorList>
    </citation>
    <scope>NUCLEOTIDE SEQUENCE [LARGE SCALE GENOMIC DNA]</scope>
    <source>
        <strain evidence="1 2">Baltimore</strain>
    </source>
</reference>
<sequence>MPVMLTDISQQQTFNDDGTAPSTTGLEDSRMSFPLHDLTGPVLTKEREEELMSYMGVNNLDFERAKRYAPKDTSEPIHGVIQNLAGFQNAVDNQNNQLQPADSQLKDISLLTRYLSQSKANLMCITMDGNATLESAERMIQRGNDWFHQMLDDLEKRIKDERHITRSYRHSIEKLLQPVVKKLCDLQFLYESLDFLDKRISKSEKTIVLSRENMRQSRKILAKLLALDSRRIKPSIVDDSATILAAEVDFMDTENLI</sequence>
<protein>
    <submittedName>
        <fullName evidence="1">Uncharacterized protein</fullName>
    </submittedName>
</protein>
<proteinExistence type="predicted"/>
<organism evidence="1 2">
    <name type="scientific">Ancylostoma caninum</name>
    <name type="common">Dog hookworm</name>
    <dbReference type="NCBI Taxonomy" id="29170"/>
    <lineage>
        <taxon>Eukaryota</taxon>
        <taxon>Metazoa</taxon>
        <taxon>Ecdysozoa</taxon>
        <taxon>Nematoda</taxon>
        <taxon>Chromadorea</taxon>
        <taxon>Rhabditida</taxon>
        <taxon>Rhabditina</taxon>
        <taxon>Rhabditomorpha</taxon>
        <taxon>Strongyloidea</taxon>
        <taxon>Ancylostomatidae</taxon>
        <taxon>Ancylostomatinae</taxon>
        <taxon>Ancylostoma</taxon>
    </lineage>
</organism>
<feature type="non-terminal residue" evidence="1">
    <location>
        <position position="257"/>
    </location>
</feature>
<dbReference type="AlphaFoldDB" id="A0A368F8U7"/>
<name>A0A368F8U7_ANCCA</name>
<comment type="caution">
    <text evidence="1">The sequence shown here is derived from an EMBL/GenBank/DDBJ whole genome shotgun (WGS) entry which is preliminary data.</text>
</comment>
<gene>
    <name evidence="1" type="ORF">ANCCAN_25668</name>
</gene>